<feature type="transmembrane region" description="Helical" evidence="9">
    <location>
        <begin position="139"/>
        <end position="158"/>
    </location>
</feature>
<feature type="transmembrane region" description="Helical" evidence="9">
    <location>
        <begin position="110"/>
        <end position="133"/>
    </location>
</feature>
<gene>
    <name evidence="10" type="primary">SPOSA6832_01762</name>
</gene>
<dbReference type="GO" id="GO:0005886">
    <property type="term" value="C:plasma membrane"/>
    <property type="evidence" value="ECO:0007669"/>
    <property type="project" value="UniProtKB-SubCell"/>
</dbReference>
<evidence type="ECO:0000256" key="7">
    <source>
        <dbReference type="ARBA" id="ARBA00023136"/>
    </source>
</evidence>
<dbReference type="GO" id="GO:0015105">
    <property type="term" value="F:arsenite transmembrane transporter activity"/>
    <property type="evidence" value="ECO:0007669"/>
    <property type="project" value="TreeGrafter"/>
</dbReference>
<feature type="transmembrane region" description="Helical" evidence="9">
    <location>
        <begin position="240"/>
        <end position="261"/>
    </location>
</feature>
<dbReference type="Proteomes" id="UP000243876">
    <property type="component" value="Unassembled WGS sequence"/>
</dbReference>
<proteinExistence type="inferred from homology"/>
<evidence type="ECO:0000313" key="10">
    <source>
        <dbReference type="EMBL" id="CEQ40160.1"/>
    </source>
</evidence>
<feature type="transmembrane region" description="Helical" evidence="9">
    <location>
        <begin position="40"/>
        <end position="58"/>
    </location>
</feature>
<keyword evidence="11" id="KW-1185">Reference proteome</keyword>
<dbReference type="GO" id="GO:0015297">
    <property type="term" value="F:antiporter activity"/>
    <property type="evidence" value="ECO:0007669"/>
    <property type="project" value="InterPro"/>
</dbReference>
<feature type="compositionally biased region" description="Basic and acidic residues" evidence="8">
    <location>
        <begin position="401"/>
        <end position="419"/>
    </location>
</feature>
<feature type="non-terminal residue" evidence="10">
    <location>
        <position position="1"/>
    </location>
</feature>
<evidence type="ECO:0000256" key="2">
    <source>
        <dbReference type="ARBA" id="ARBA00010110"/>
    </source>
</evidence>
<keyword evidence="6 9" id="KW-1133">Transmembrane helix</keyword>
<comment type="similarity">
    <text evidence="2">Belongs to the arsenical resistance-3 (ACR3) (TC 2.A.59) family.</text>
</comment>
<dbReference type="OrthoDB" id="187348at2759"/>
<dbReference type="Gene3D" id="1.20.1530.20">
    <property type="match status" value="1"/>
</dbReference>
<dbReference type="PANTHER" id="PTHR43057:SF1">
    <property type="entry name" value="ARSENICAL-RESISTANCE PROTEIN 3"/>
    <property type="match status" value="1"/>
</dbReference>
<organism evidence="10 11">
    <name type="scientific">Sporidiobolus salmonicolor</name>
    <name type="common">Yeast-like fungus</name>
    <name type="synonym">Sporobolomyces salmonicolor</name>
    <dbReference type="NCBI Taxonomy" id="5005"/>
    <lineage>
        <taxon>Eukaryota</taxon>
        <taxon>Fungi</taxon>
        <taxon>Dikarya</taxon>
        <taxon>Basidiomycota</taxon>
        <taxon>Pucciniomycotina</taxon>
        <taxon>Microbotryomycetes</taxon>
        <taxon>Sporidiobolales</taxon>
        <taxon>Sporidiobolaceae</taxon>
        <taxon>Sporobolomyces</taxon>
    </lineage>
</organism>
<dbReference type="PANTHER" id="PTHR43057">
    <property type="entry name" value="ARSENITE EFFLUX TRANSPORTER"/>
    <property type="match status" value="1"/>
</dbReference>
<evidence type="ECO:0000313" key="11">
    <source>
        <dbReference type="Proteomes" id="UP000243876"/>
    </source>
</evidence>
<evidence type="ECO:0000256" key="3">
    <source>
        <dbReference type="ARBA" id="ARBA00022448"/>
    </source>
</evidence>
<evidence type="ECO:0000256" key="9">
    <source>
        <dbReference type="SAM" id="Phobius"/>
    </source>
</evidence>
<dbReference type="AlphaFoldDB" id="A0A0D6EKM7"/>
<keyword evidence="3" id="KW-0813">Transport</keyword>
<comment type="subcellular location">
    <subcellularLocation>
        <location evidence="1">Cell membrane</location>
        <topology evidence="1">Multi-pass membrane protein</topology>
    </subcellularLocation>
</comment>
<sequence>MDSQRSGSPSPAGEIMEELAHPIQKSAPPTLKRLQFLDQFLALWIILAMAVGIIIGNFSSAEEVLERVQFVNVSLPLAIALIVMMWPILCRVSPASLASLFRQRGLWKHLLASFVVNWIIAPMFMFALAWAFLPDKQDLREGLILVGLARCIAMVLVWTDIAGGDLDLNSLLQIVLYSPFAIFYIRVLSDPDNKNDIEVDYPTVAKSVAVFLGIPLAAALVTRGLFILLRAQKFFQNRFLPAIAPLSLIALLFTIIVIFAAQGKQVVKSITDVLRVVPPLLVYFFAMFFAAFFTCRRARVSYPRTVVHSVTSNSNNFEVNLVLSCSQGMEEPQADSGRPQPRSSRLPSPWPATAPILLKRWQRPVPVLLGLSYGLVWYRRRSKWDLPTEGDDQSVGGSVGGDERGNATGSRPDKEDMDKSNTGPEAV</sequence>
<feature type="transmembrane region" description="Helical" evidence="9">
    <location>
        <begin position="273"/>
        <end position="295"/>
    </location>
</feature>
<protein>
    <submittedName>
        <fullName evidence="10">SPOSA6832_01762-mRNA-1:cds</fullName>
    </submittedName>
</protein>
<name>A0A0D6EKM7_SPOSA</name>
<accession>A0A0D6EKM7</accession>
<reference evidence="11" key="1">
    <citation type="submission" date="2015-02" db="EMBL/GenBank/DDBJ databases">
        <authorList>
            <person name="Gon?alves P."/>
        </authorList>
    </citation>
    <scope>NUCLEOTIDE SEQUENCE [LARGE SCALE GENOMIC DNA]</scope>
</reference>
<dbReference type="InterPro" id="IPR002657">
    <property type="entry name" value="BilAc:Na_symport/Acr3"/>
</dbReference>
<dbReference type="GO" id="GO:0015104">
    <property type="term" value="F:antimonite transmembrane transporter activity"/>
    <property type="evidence" value="ECO:0007669"/>
    <property type="project" value="TreeGrafter"/>
</dbReference>
<dbReference type="Pfam" id="PF01758">
    <property type="entry name" value="SBF"/>
    <property type="match status" value="1"/>
</dbReference>
<keyword evidence="7 9" id="KW-0472">Membrane</keyword>
<feature type="transmembrane region" description="Helical" evidence="9">
    <location>
        <begin position="70"/>
        <end position="89"/>
    </location>
</feature>
<evidence type="ECO:0000256" key="6">
    <source>
        <dbReference type="ARBA" id="ARBA00022989"/>
    </source>
</evidence>
<evidence type="ECO:0000256" key="1">
    <source>
        <dbReference type="ARBA" id="ARBA00004651"/>
    </source>
</evidence>
<dbReference type="InterPro" id="IPR004706">
    <property type="entry name" value="Arsenical-R_Acr3"/>
</dbReference>
<feature type="transmembrane region" description="Helical" evidence="9">
    <location>
        <begin position="170"/>
        <end position="188"/>
    </location>
</feature>
<feature type="region of interest" description="Disordered" evidence="8">
    <location>
        <begin position="329"/>
        <end position="348"/>
    </location>
</feature>
<dbReference type="InterPro" id="IPR038770">
    <property type="entry name" value="Na+/solute_symporter_sf"/>
</dbReference>
<keyword evidence="4" id="KW-1003">Cell membrane</keyword>
<feature type="compositionally biased region" description="Low complexity" evidence="8">
    <location>
        <begin position="338"/>
        <end position="347"/>
    </location>
</feature>
<evidence type="ECO:0000256" key="8">
    <source>
        <dbReference type="SAM" id="MobiDB-lite"/>
    </source>
</evidence>
<dbReference type="EMBL" id="CENE01000005">
    <property type="protein sequence ID" value="CEQ40160.1"/>
    <property type="molecule type" value="Genomic_DNA"/>
</dbReference>
<feature type="region of interest" description="Disordered" evidence="8">
    <location>
        <begin position="386"/>
        <end position="427"/>
    </location>
</feature>
<feature type="transmembrane region" description="Helical" evidence="9">
    <location>
        <begin position="208"/>
        <end position="228"/>
    </location>
</feature>
<evidence type="ECO:0000256" key="4">
    <source>
        <dbReference type="ARBA" id="ARBA00022475"/>
    </source>
</evidence>
<evidence type="ECO:0000256" key="5">
    <source>
        <dbReference type="ARBA" id="ARBA00022692"/>
    </source>
</evidence>
<keyword evidence="5 9" id="KW-0812">Transmembrane</keyword>